<dbReference type="HAMAP" id="MF_01270">
    <property type="entry name" value="AnhMurNAc_kinase"/>
    <property type="match status" value="1"/>
</dbReference>
<dbReference type="GO" id="GO:0009254">
    <property type="term" value="P:peptidoglycan turnover"/>
    <property type="evidence" value="ECO:0007669"/>
    <property type="project" value="UniProtKB-UniRule"/>
</dbReference>
<dbReference type="InterPro" id="IPR043129">
    <property type="entry name" value="ATPase_NBD"/>
</dbReference>
<proteinExistence type="inferred from homology"/>
<gene>
    <name evidence="2 4" type="primary">anmK</name>
    <name evidence="3" type="ORF">Abin_066_021</name>
    <name evidence="4" type="ORF">AIN02nite_25880</name>
</gene>
<comment type="catalytic activity">
    <reaction evidence="2">
        <text>1,6-anhydro-N-acetyl-beta-muramate + ATP + H2O = N-acetyl-D-muramate 6-phosphate + ADP + H(+)</text>
        <dbReference type="Rhea" id="RHEA:24952"/>
        <dbReference type="ChEBI" id="CHEBI:15377"/>
        <dbReference type="ChEBI" id="CHEBI:15378"/>
        <dbReference type="ChEBI" id="CHEBI:30616"/>
        <dbReference type="ChEBI" id="CHEBI:58690"/>
        <dbReference type="ChEBI" id="CHEBI:58722"/>
        <dbReference type="ChEBI" id="CHEBI:456216"/>
        <dbReference type="EC" id="2.7.1.170"/>
    </reaction>
</comment>
<dbReference type="PANTHER" id="PTHR30605">
    <property type="entry name" value="ANHYDRO-N-ACETYLMURAMIC ACID KINASE"/>
    <property type="match status" value="1"/>
</dbReference>
<reference evidence="3 5" key="1">
    <citation type="submission" date="2012-11" db="EMBL/GenBank/DDBJ databases">
        <title>Whole genome sequence of Acetobacter indonesiensis 5H-1.</title>
        <authorList>
            <person name="Azuma Y."/>
            <person name="Higashiura N."/>
            <person name="Hirakawa H."/>
            <person name="Matsushita K."/>
        </authorList>
    </citation>
    <scope>NUCLEOTIDE SEQUENCE [LARGE SCALE GENOMIC DNA]</scope>
    <source>
        <strain evidence="3 5">5H-1</strain>
    </source>
</reference>
<comment type="pathway">
    <text evidence="2">Cell wall biogenesis; peptidoglycan recycling.</text>
</comment>
<dbReference type="PANTHER" id="PTHR30605:SF0">
    <property type="entry name" value="ANHYDRO-N-ACETYLMURAMIC ACID KINASE"/>
    <property type="match status" value="1"/>
</dbReference>
<evidence type="ECO:0000313" key="4">
    <source>
        <dbReference type="EMBL" id="GEN04563.1"/>
    </source>
</evidence>
<evidence type="ECO:0000256" key="1">
    <source>
        <dbReference type="ARBA" id="ARBA00023277"/>
    </source>
</evidence>
<dbReference type="Proteomes" id="UP000321104">
    <property type="component" value="Unassembled WGS sequence"/>
</dbReference>
<reference evidence="4 6" key="2">
    <citation type="submission" date="2019-07" db="EMBL/GenBank/DDBJ databases">
        <title>Whole genome shotgun sequence of Acetobacter indonesiensis NBRC 16471.</title>
        <authorList>
            <person name="Hosoyama A."/>
            <person name="Uohara A."/>
            <person name="Ohji S."/>
            <person name="Ichikawa N."/>
        </authorList>
    </citation>
    <scope>NUCLEOTIDE SEQUENCE [LARGE SCALE GENOMIC DNA]</scope>
    <source>
        <strain evidence="4 6">NBRC 16471</strain>
    </source>
</reference>
<dbReference type="Gene3D" id="3.30.420.40">
    <property type="match status" value="2"/>
</dbReference>
<keyword evidence="1 2" id="KW-0119">Carbohydrate metabolism</keyword>
<comment type="caution">
    <text evidence="4">The sequence shown here is derived from an EMBL/GenBank/DDBJ whole genome shotgun (WGS) entry which is preliminary data.</text>
</comment>
<dbReference type="UniPathway" id="UPA00544"/>
<dbReference type="AlphaFoldDB" id="A0A6N3T6R0"/>
<keyword evidence="2" id="KW-0808">Transferase</keyword>
<dbReference type="EC" id="2.7.1.170" evidence="2"/>
<organism evidence="4 6">
    <name type="scientific">Acetobacter indonesiensis</name>
    <dbReference type="NCBI Taxonomy" id="104101"/>
    <lineage>
        <taxon>Bacteria</taxon>
        <taxon>Pseudomonadati</taxon>
        <taxon>Pseudomonadota</taxon>
        <taxon>Alphaproteobacteria</taxon>
        <taxon>Acetobacterales</taxon>
        <taxon>Acetobacteraceae</taxon>
        <taxon>Acetobacter</taxon>
    </lineage>
</organism>
<dbReference type="GO" id="GO:0005524">
    <property type="term" value="F:ATP binding"/>
    <property type="evidence" value="ECO:0007669"/>
    <property type="project" value="UniProtKB-UniRule"/>
</dbReference>
<dbReference type="InterPro" id="IPR005338">
    <property type="entry name" value="Anhydro_N_Ac-Mur_kinase"/>
</dbReference>
<keyword evidence="5" id="KW-1185">Reference proteome</keyword>
<keyword evidence="2" id="KW-0547">Nucleotide-binding</keyword>
<dbReference type="GO" id="GO:0016301">
    <property type="term" value="F:kinase activity"/>
    <property type="evidence" value="ECO:0007669"/>
    <property type="project" value="UniProtKB-KW"/>
</dbReference>
<keyword evidence="2" id="KW-0067">ATP-binding</keyword>
<protein>
    <recommendedName>
        <fullName evidence="2">Anhydro-N-acetylmuramic acid kinase</fullName>
        <ecNumber evidence="2">2.7.1.170</ecNumber>
    </recommendedName>
    <alternativeName>
        <fullName evidence="2">AnhMurNAc kinase</fullName>
    </alternativeName>
</protein>
<comment type="function">
    <text evidence="2">Catalyzes the specific phosphorylation of 1,6-anhydro-N-acetylmuramic acid (anhMurNAc) with the simultaneous cleavage of the 1,6-anhydro ring, generating MurNAc-6-P. Is required for the utilization of anhMurNAc either imported from the medium or derived from its own cell wall murein, and thus plays a role in cell wall recycling.</text>
</comment>
<dbReference type="GO" id="GO:0097175">
    <property type="term" value="P:1,6-anhydro-N-acetyl-beta-muramic acid catabolic process"/>
    <property type="evidence" value="ECO:0007669"/>
    <property type="project" value="UniProtKB-UniRule"/>
</dbReference>
<sequence>MTTTQGNTPTATRPELVTIGLMSGTSLDGVDAAILTTNGTDILRHGPSLTVPYTPELRARLRSLLDKATTLSADDPLIRDAEQALTDIHAQAVAALCHKAGKSVPDLIGFHGQTILHEPGRTWQIGDAARLAAATNTPVIHDFRSADVRARGEGAPLAPLYHAALLRNHAPPVAVLNVGGVANVTFIATDGTILACDTGPGNALLDDWVHQHTGQSYDQDGALALKGCVNDAVLERLLDNPFFARPLPKSLDRLSFHKGMAYLSDLSAADGAATLVAFTAEAVARTPLPEQPTEWFVCGGGRHNPALMAAFAQRLSGIVHPVEHLGWDGDALEAECFGFLAARSLLGLPLSLPTTTGVPHPQTGGRLTCAGLLPDRMRACALLIAEQTATPLIRTGG</sequence>
<dbReference type="UniPathway" id="UPA00343"/>
<dbReference type="GO" id="GO:0016773">
    <property type="term" value="F:phosphotransferase activity, alcohol group as acceptor"/>
    <property type="evidence" value="ECO:0007669"/>
    <property type="project" value="UniProtKB-UniRule"/>
</dbReference>
<name>A0A6N3T6R0_9PROT</name>
<dbReference type="Proteomes" id="UP000032673">
    <property type="component" value="Unassembled WGS sequence"/>
</dbReference>
<evidence type="ECO:0000313" key="6">
    <source>
        <dbReference type="Proteomes" id="UP000321104"/>
    </source>
</evidence>
<dbReference type="EMBL" id="BAMW01000063">
    <property type="protein sequence ID" value="GAN64424.1"/>
    <property type="molecule type" value="Genomic_DNA"/>
</dbReference>
<dbReference type="NCBIfam" id="NF007141">
    <property type="entry name" value="PRK09585.1-5"/>
    <property type="match status" value="1"/>
</dbReference>
<feature type="binding site" evidence="2">
    <location>
        <begin position="24"/>
        <end position="31"/>
    </location>
    <ligand>
        <name>ATP</name>
        <dbReference type="ChEBI" id="CHEBI:30616"/>
    </ligand>
</feature>
<keyword evidence="2 4" id="KW-0418">Kinase</keyword>
<dbReference type="EMBL" id="BJXQ01000021">
    <property type="protein sequence ID" value="GEN04563.1"/>
    <property type="molecule type" value="Genomic_DNA"/>
</dbReference>
<dbReference type="SUPFAM" id="SSF53067">
    <property type="entry name" value="Actin-like ATPase domain"/>
    <property type="match status" value="1"/>
</dbReference>
<evidence type="ECO:0000313" key="5">
    <source>
        <dbReference type="Proteomes" id="UP000032673"/>
    </source>
</evidence>
<evidence type="ECO:0000313" key="3">
    <source>
        <dbReference type="EMBL" id="GAN64424.1"/>
    </source>
</evidence>
<dbReference type="Pfam" id="PF03702">
    <property type="entry name" value="AnmK"/>
    <property type="match status" value="1"/>
</dbReference>
<dbReference type="RefSeq" id="WP_218026285.1">
    <property type="nucleotide sequence ID" value="NZ_BAMW01000063.1"/>
</dbReference>
<evidence type="ECO:0000256" key="2">
    <source>
        <dbReference type="HAMAP-Rule" id="MF_01270"/>
    </source>
</evidence>
<comment type="pathway">
    <text evidence="2">Amino-sugar metabolism; 1,6-anhydro-N-acetylmuramate degradation.</text>
</comment>
<accession>A0A6N3T6R0</accession>
<comment type="similarity">
    <text evidence="2">Belongs to the anhydro-N-acetylmuramic acid kinase family.</text>
</comment>
<dbReference type="GO" id="GO:0006040">
    <property type="term" value="P:amino sugar metabolic process"/>
    <property type="evidence" value="ECO:0007669"/>
    <property type="project" value="InterPro"/>
</dbReference>